<feature type="region of interest" description="Disordered" evidence="4">
    <location>
        <begin position="88"/>
        <end position="199"/>
    </location>
</feature>
<protein>
    <submittedName>
        <fullName evidence="5">Uncharacterized protein</fullName>
    </submittedName>
</protein>
<evidence type="ECO:0000256" key="1">
    <source>
        <dbReference type="ARBA" id="ARBA00004123"/>
    </source>
</evidence>
<feature type="coiled-coil region" evidence="3">
    <location>
        <begin position="1"/>
        <end position="28"/>
    </location>
</feature>
<dbReference type="AlphaFoldDB" id="A0AAV6Y1M0"/>
<keyword evidence="3" id="KW-0175">Coiled coil</keyword>
<organism evidence="5 6">
    <name type="scientific">Buddleja alternifolia</name>
    <dbReference type="NCBI Taxonomy" id="168488"/>
    <lineage>
        <taxon>Eukaryota</taxon>
        <taxon>Viridiplantae</taxon>
        <taxon>Streptophyta</taxon>
        <taxon>Embryophyta</taxon>
        <taxon>Tracheophyta</taxon>
        <taxon>Spermatophyta</taxon>
        <taxon>Magnoliopsida</taxon>
        <taxon>eudicotyledons</taxon>
        <taxon>Gunneridae</taxon>
        <taxon>Pentapetalae</taxon>
        <taxon>asterids</taxon>
        <taxon>lamiids</taxon>
        <taxon>Lamiales</taxon>
        <taxon>Scrophulariaceae</taxon>
        <taxon>Buddlejeae</taxon>
        <taxon>Buddleja</taxon>
    </lineage>
</organism>
<dbReference type="Proteomes" id="UP000826271">
    <property type="component" value="Unassembled WGS sequence"/>
</dbReference>
<dbReference type="GO" id="GO:0003700">
    <property type="term" value="F:DNA-binding transcription factor activity"/>
    <property type="evidence" value="ECO:0007669"/>
    <property type="project" value="InterPro"/>
</dbReference>
<dbReference type="GO" id="GO:0045893">
    <property type="term" value="P:positive regulation of DNA-templated transcription"/>
    <property type="evidence" value="ECO:0007669"/>
    <property type="project" value="InterPro"/>
</dbReference>
<dbReference type="GO" id="GO:0000976">
    <property type="term" value="F:transcription cis-regulatory region binding"/>
    <property type="evidence" value="ECO:0007669"/>
    <property type="project" value="TreeGrafter"/>
</dbReference>
<feature type="compositionally biased region" description="Low complexity" evidence="4">
    <location>
        <begin position="105"/>
        <end position="130"/>
    </location>
</feature>
<name>A0AAV6Y1M0_9LAMI</name>
<feature type="compositionally biased region" description="Basic residues" evidence="4">
    <location>
        <begin position="153"/>
        <end position="177"/>
    </location>
</feature>
<dbReference type="InterPro" id="IPR044825">
    <property type="entry name" value="GLK1/2-like"/>
</dbReference>
<sequence>MLAAVSQLANANNEIRESETECFSLEGNEFPDFSSGNLLDSIDFDDLFAGINDGDLLPDLEMDPAELLADFSVSAGEEESDINNNITSFEENSAPKHDDIDDDAAAAASASASEHGSGSGSSSQIQGEQEIVSKREKAHVKVNNTSSAQNNNKGRKSSKNPPGKRKVKKYRSHRKHLLAREAEAASWSQRRHMYGGGGKRDVNPWIAPTMGFPPVTPMPPPHMIRPLHVWGHPSVDHSLMHMWPKHLTPSPPPPPHAWTPPPPPAADPSFWMSHHHQHHVATPPGPSCFPQHLPLPARFPTPPVHGIPPPPAMYKVESGLGVPSVPPAGQTLPHPPSDVHPSKESVDAAIGDVLSKPWLPLPLGLKPPSTDSVMVELQRQGISKIPPTCA</sequence>
<dbReference type="PANTHER" id="PTHR31312:SF1">
    <property type="entry name" value="TRANSCRIPTION ACTIVATOR GLK1"/>
    <property type="match status" value="1"/>
</dbReference>
<gene>
    <name evidence="5" type="ORF">BUALT_Bualt03G0191600</name>
</gene>
<keyword evidence="2" id="KW-0238">DNA-binding</keyword>
<dbReference type="PANTHER" id="PTHR31312">
    <property type="entry name" value="TRANSCRIPTION ACTIVATOR GLK1"/>
    <property type="match status" value="1"/>
</dbReference>
<dbReference type="GO" id="GO:0005634">
    <property type="term" value="C:nucleus"/>
    <property type="evidence" value="ECO:0007669"/>
    <property type="project" value="UniProtKB-SubCell"/>
</dbReference>
<reference evidence="5" key="1">
    <citation type="submission" date="2019-10" db="EMBL/GenBank/DDBJ databases">
        <authorList>
            <person name="Zhang R."/>
            <person name="Pan Y."/>
            <person name="Wang J."/>
            <person name="Ma R."/>
            <person name="Yu S."/>
        </authorList>
    </citation>
    <scope>NUCLEOTIDE SEQUENCE</scope>
    <source>
        <strain evidence="5">LA-IB0</strain>
        <tissue evidence="5">Leaf</tissue>
    </source>
</reference>
<keyword evidence="6" id="KW-1185">Reference proteome</keyword>
<dbReference type="EMBL" id="WHWC01000003">
    <property type="protein sequence ID" value="KAG8386847.1"/>
    <property type="molecule type" value="Genomic_DNA"/>
</dbReference>
<proteinExistence type="predicted"/>
<evidence type="ECO:0000313" key="5">
    <source>
        <dbReference type="EMBL" id="KAG8386847.1"/>
    </source>
</evidence>
<evidence type="ECO:0000256" key="4">
    <source>
        <dbReference type="SAM" id="MobiDB-lite"/>
    </source>
</evidence>
<feature type="compositionally biased region" description="Polar residues" evidence="4">
    <location>
        <begin position="142"/>
        <end position="152"/>
    </location>
</feature>
<accession>A0AAV6Y1M0</accession>
<comment type="subcellular location">
    <subcellularLocation>
        <location evidence="1">Nucleus</location>
    </subcellularLocation>
</comment>
<evidence type="ECO:0000256" key="2">
    <source>
        <dbReference type="ARBA" id="ARBA00023125"/>
    </source>
</evidence>
<comment type="caution">
    <text evidence="5">The sequence shown here is derived from an EMBL/GenBank/DDBJ whole genome shotgun (WGS) entry which is preliminary data.</text>
</comment>
<evidence type="ECO:0000313" key="6">
    <source>
        <dbReference type="Proteomes" id="UP000826271"/>
    </source>
</evidence>
<evidence type="ECO:0000256" key="3">
    <source>
        <dbReference type="SAM" id="Coils"/>
    </source>
</evidence>